<evidence type="ECO:0000256" key="3">
    <source>
        <dbReference type="ARBA" id="ARBA00006743"/>
    </source>
</evidence>
<organism evidence="9 10">
    <name type="scientific">Georgenia thermotolerans</name>
    <dbReference type="NCBI Taxonomy" id="527326"/>
    <lineage>
        <taxon>Bacteria</taxon>
        <taxon>Bacillati</taxon>
        <taxon>Actinomycetota</taxon>
        <taxon>Actinomycetes</taxon>
        <taxon>Micrococcales</taxon>
        <taxon>Bogoriellaceae</taxon>
        <taxon>Georgenia</taxon>
    </lineage>
</organism>
<evidence type="ECO:0000256" key="8">
    <source>
        <dbReference type="RuleBase" id="RU003862"/>
    </source>
</evidence>
<dbReference type="GO" id="GO:0106312">
    <property type="term" value="F:methylenetetrahydrofolate reductase (NADH) activity"/>
    <property type="evidence" value="ECO:0007669"/>
    <property type="project" value="UniProtKB-EC"/>
</dbReference>
<protein>
    <recommendedName>
        <fullName evidence="8">Methylenetetrahydrofolate reductase</fullName>
    </recommendedName>
</protein>
<dbReference type="InterPro" id="IPR029041">
    <property type="entry name" value="FAD-linked_oxidoreductase-like"/>
</dbReference>
<dbReference type="PANTHER" id="PTHR45754">
    <property type="entry name" value="METHYLENETETRAHYDROFOLATE REDUCTASE"/>
    <property type="match status" value="1"/>
</dbReference>
<dbReference type="InterPro" id="IPR003171">
    <property type="entry name" value="Mehydrof_redctse-like"/>
</dbReference>
<comment type="similarity">
    <text evidence="3 8">Belongs to the methylenetetrahydrofolate reductase family.</text>
</comment>
<evidence type="ECO:0000256" key="7">
    <source>
        <dbReference type="ARBA" id="ARBA00048628"/>
    </source>
</evidence>
<evidence type="ECO:0000256" key="1">
    <source>
        <dbReference type="ARBA" id="ARBA00001974"/>
    </source>
</evidence>
<dbReference type="EMBL" id="WHJE01000019">
    <property type="protein sequence ID" value="KAE8764931.1"/>
    <property type="molecule type" value="Genomic_DNA"/>
</dbReference>
<dbReference type="AlphaFoldDB" id="A0A7J5URS8"/>
<comment type="pathway">
    <text evidence="2 8">One-carbon metabolism; tetrahydrofolate interconversion.</text>
</comment>
<comment type="catalytic activity">
    <reaction evidence="7">
        <text>(6S)-5-methyl-5,6,7,8-tetrahydrofolate + NAD(+) = (6R)-5,10-methylene-5,6,7,8-tetrahydrofolate + NADH + H(+)</text>
        <dbReference type="Rhea" id="RHEA:19821"/>
        <dbReference type="ChEBI" id="CHEBI:15378"/>
        <dbReference type="ChEBI" id="CHEBI:15636"/>
        <dbReference type="ChEBI" id="CHEBI:18608"/>
        <dbReference type="ChEBI" id="CHEBI:57540"/>
        <dbReference type="ChEBI" id="CHEBI:57945"/>
        <dbReference type="EC" id="1.5.1.54"/>
    </reaction>
    <physiologicalReaction direction="right-to-left" evidence="7">
        <dbReference type="Rhea" id="RHEA:19823"/>
    </physiologicalReaction>
</comment>
<evidence type="ECO:0000256" key="2">
    <source>
        <dbReference type="ARBA" id="ARBA00004777"/>
    </source>
</evidence>
<dbReference type="CDD" id="cd00537">
    <property type="entry name" value="MTHFR"/>
    <property type="match status" value="1"/>
</dbReference>
<evidence type="ECO:0000313" key="9">
    <source>
        <dbReference type="EMBL" id="KAE8764931.1"/>
    </source>
</evidence>
<keyword evidence="5 8" id="KW-0274">FAD</keyword>
<dbReference type="PANTHER" id="PTHR45754:SF3">
    <property type="entry name" value="METHYLENETETRAHYDROFOLATE REDUCTASE (NADPH)"/>
    <property type="match status" value="1"/>
</dbReference>
<reference evidence="9 10" key="1">
    <citation type="submission" date="2019-10" db="EMBL/GenBank/DDBJ databases">
        <title>Georgenia wutianyii sp. nov. and Georgenia yuyongxinii sp. nov. isolated from plateau pika (Ochotona curzoniae) in the Qinghai-Tibet plateau of China.</title>
        <authorList>
            <person name="Tian Z."/>
        </authorList>
    </citation>
    <scope>NUCLEOTIDE SEQUENCE [LARGE SCALE GENOMIC DNA]</scope>
    <source>
        <strain evidence="9 10">DSM 21501</strain>
    </source>
</reference>
<comment type="cofactor">
    <cofactor evidence="1 8">
        <name>FAD</name>
        <dbReference type="ChEBI" id="CHEBI:57692"/>
    </cofactor>
</comment>
<dbReference type="Pfam" id="PF02219">
    <property type="entry name" value="MTHFR"/>
    <property type="match status" value="1"/>
</dbReference>
<dbReference type="GO" id="GO:0005829">
    <property type="term" value="C:cytosol"/>
    <property type="evidence" value="ECO:0007669"/>
    <property type="project" value="TreeGrafter"/>
</dbReference>
<evidence type="ECO:0000256" key="6">
    <source>
        <dbReference type="ARBA" id="ARBA00023002"/>
    </source>
</evidence>
<comment type="caution">
    <text evidence="9">The sequence shown here is derived from an EMBL/GenBank/DDBJ whole genome shotgun (WGS) entry which is preliminary data.</text>
</comment>
<evidence type="ECO:0000313" key="10">
    <source>
        <dbReference type="Proteomes" id="UP000451860"/>
    </source>
</evidence>
<dbReference type="SUPFAM" id="SSF51730">
    <property type="entry name" value="FAD-linked oxidoreductase"/>
    <property type="match status" value="1"/>
</dbReference>
<dbReference type="GO" id="GO:0035999">
    <property type="term" value="P:tetrahydrofolate interconversion"/>
    <property type="evidence" value="ECO:0007669"/>
    <property type="project" value="UniProtKB-UniPathway"/>
</dbReference>
<dbReference type="OrthoDB" id="9812555at2"/>
<keyword evidence="4 8" id="KW-0285">Flavoprotein</keyword>
<sequence>MPPLSLMSVSVATHPTVSFELFPPRRPELDETVWQRVLRMADAGPDFFSVTYSVSAAARAASAELLRRLLAQTRIPPIAHLTCVAATRAEIAARVGRLLDAGVRDFLALRGDPPPGETAWHAPPDGLSRSSELVALIREVEAERREDGCLRAAAPSVVALDLGVTPADVVSVAVAAYPSGQSHTRRAELAALREKQDAGADFAITQVFYDAEAYASLCADAHAAGVHIPILPGILPLTDRRRLHRLEELSGVPVPVTLDALLDTDEDAERLRRGIDATLALIDRVLAVGAPGLHLYTFNQDRPALDVLEHLRARGIRNPALETRPAVPPART</sequence>
<dbReference type="Gene3D" id="3.20.20.220">
    <property type="match status" value="1"/>
</dbReference>
<dbReference type="UniPathway" id="UPA00193"/>
<proteinExistence type="inferred from homology"/>
<dbReference type="GO" id="GO:0009086">
    <property type="term" value="P:methionine biosynthetic process"/>
    <property type="evidence" value="ECO:0007669"/>
    <property type="project" value="TreeGrafter"/>
</dbReference>
<name>A0A7J5URS8_9MICO</name>
<evidence type="ECO:0000256" key="5">
    <source>
        <dbReference type="ARBA" id="ARBA00022827"/>
    </source>
</evidence>
<accession>A0A7J5URS8</accession>
<keyword evidence="10" id="KW-1185">Reference proteome</keyword>
<evidence type="ECO:0000256" key="4">
    <source>
        <dbReference type="ARBA" id="ARBA00022630"/>
    </source>
</evidence>
<gene>
    <name evidence="9" type="ORF">GB883_06465</name>
</gene>
<dbReference type="GO" id="GO:0071949">
    <property type="term" value="F:FAD binding"/>
    <property type="evidence" value="ECO:0007669"/>
    <property type="project" value="TreeGrafter"/>
</dbReference>
<dbReference type="Proteomes" id="UP000451860">
    <property type="component" value="Unassembled WGS sequence"/>
</dbReference>
<keyword evidence="6 8" id="KW-0560">Oxidoreductase</keyword>